<dbReference type="Proteomes" id="UP000738349">
    <property type="component" value="Unassembled WGS sequence"/>
</dbReference>
<dbReference type="SUPFAM" id="SSF143990">
    <property type="entry name" value="YbiA-like"/>
    <property type="match status" value="2"/>
</dbReference>
<dbReference type="InterPro" id="IPR012816">
    <property type="entry name" value="NADAR"/>
</dbReference>
<evidence type="ECO:0000313" key="3">
    <source>
        <dbReference type="EMBL" id="KAH7127663.1"/>
    </source>
</evidence>
<dbReference type="AlphaFoldDB" id="A0A9P9DYC9"/>
<keyword evidence="4" id="KW-1185">Reference proteome</keyword>
<proteinExistence type="predicted"/>
<dbReference type="EMBL" id="JAGMUV010000019">
    <property type="protein sequence ID" value="KAH7127663.1"/>
    <property type="molecule type" value="Genomic_DNA"/>
</dbReference>
<organism evidence="3 4">
    <name type="scientific">Dactylonectria macrodidyma</name>
    <dbReference type="NCBI Taxonomy" id="307937"/>
    <lineage>
        <taxon>Eukaryota</taxon>
        <taxon>Fungi</taxon>
        <taxon>Dikarya</taxon>
        <taxon>Ascomycota</taxon>
        <taxon>Pezizomycotina</taxon>
        <taxon>Sordariomycetes</taxon>
        <taxon>Hypocreomycetidae</taxon>
        <taxon>Hypocreales</taxon>
        <taxon>Nectriaceae</taxon>
        <taxon>Dactylonectria</taxon>
    </lineage>
</organism>
<dbReference type="InterPro" id="IPR037238">
    <property type="entry name" value="YbiA-like_sf"/>
</dbReference>
<protein>
    <recommendedName>
        <fullName evidence="2">NADAR domain-containing protein</fullName>
    </recommendedName>
</protein>
<accession>A0A9P9DYC9</accession>
<feature type="compositionally biased region" description="Basic and acidic residues" evidence="1">
    <location>
        <begin position="218"/>
        <end position="232"/>
    </location>
</feature>
<dbReference type="NCBIfam" id="TIGR02464">
    <property type="entry name" value="ribofla_fusion"/>
    <property type="match status" value="1"/>
</dbReference>
<feature type="domain" description="NADAR" evidence="2">
    <location>
        <begin position="11"/>
        <end position="192"/>
    </location>
</feature>
<evidence type="ECO:0000256" key="1">
    <source>
        <dbReference type="SAM" id="MobiDB-lite"/>
    </source>
</evidence>
<name>A0A9P9DYC9_9HYPO</name>
<dbReference type="OrthoDB" id="206452at2759"/>
<evidence type="ECO:0000313" key="4">
    <source>
        <dbReference type="Proteomes" id="UP000738349"/>
    </source>
</evidence>
<dbReference type="Gene3D" id="1.10.357.40">
    <property type="entry name" value="YbiA-like"/>
    <property type="match status" value="1"/>
</dbReference>
<gene>
    <name evidence="3" type="ORF">EDB81DRAFT_662793</name>
</gene>
<evidence type="ECO:0000259" key="2">
    <source>
        <dbReference type="Pfam" id="PF08719"/>
    </source>
</evidence>
<sequence length="232" mass="26409">MPDSSPPGPLYFWRETDSETGWLSQWYDCPFKDDEDPKKTYKTAEHYMMHHKALLFNDPKVALEILRADHPRKVKALGRKVKGFDNEVWDAHRRDIVRRGNILKFTRAVSEEGYHRGTAPKGKGGTKRKLLPLEGSLKDMLLATGDRDIVEASPYDSIWGIGFTAANAEAARESWGLNLLGLELMEVRKILRAQDQKEKENGMVVEGGSEPATKKKKRDEENVEDKGKKEDN</sequence>
<dbReference type="Pfam" id="PF08719">
    <property type="entry name" value="NADAR"/>
    <property type="match status" value="1"/>
</dbReference>
<dbReference type="CDD" id="cd15457">
    <property type="entry name" value="NADAR"/>
    <property type="match status" value="1"/>
</dbReference>
<comment type="caution">
    <text evidence="3">The sequence shown here is derived from an EMBL/GenBank/DDBJ whole genome shotgun (WGS) entry which is preliminary data.</text>
</comment>
<feature type="region of interest" description="Disordered" evidence="1">
    <location>
        <begin position="193"/>
        <end position="232"/>
    </location>
</feature>
<reference evidence="3" key="1">
    <citation type="journal article" date="2021" name="Nat. Commun.">
        <title>Genetic determinants of endophytism in the Arabidopsis root mycobiome.</title>
        <authorList>
            <person name="Mesny F."/>
            <person name="Miyauchi S."/>
            <person name="Thiergart T."/>
            <person name="Pickel B."/>
            <person name="Atanasova L."/>
            <person name="Karlsson M."/>
            <person name="Huettel B."/>
            <person name="Barry K.W."/>
            <person name="Haridas S."/>
            <person name="Chen C."/>
            <person name="Bauer D."/>
            <person name="Andreopoulos W."/>
            <person name="Pangilinan J."/>
            <person name="LaButti K."/>
            <person name="Riley R."/>
            <person name="Lipzen A."/>
            <person name="Clum A."/>
            <person name="Drula E."/>
            <person name="Henrissat B."/>
            <person name="Kohler A."/>
            <person name="Grigoriev I.V."/>
            <person name="Martin F.M."/>
            <person name="Hacquard S."/>
        </authorList>
    </citation>
    <scope>NUCLEOTIDE SEQUENCE</scope>
    <source>
        <strain evidence="3">MPI-CAGE-AT-0147</strain>
    </source>
</reference>